<evidence type="ECO:0000256" key="1">
    <source>
        <dbReference type="SAM" id="MobiDB-lite"/>
    </source>
</evidence>
<dbReference type="InterPro" id="IPR054293">
    <property type="entry name" value="DUF7029"/>
</dbReference>
<evidence type="ECO:0000259" key="4">
    <source>
        <dbReference type="Pfam" id="PF23865"/>
    </source>
</evidence>
<feature type="domain" description="DUF7029" evidence="3">
    <location>
        <begin position="85"/>
        <end position="179"/>
    </location>
</feature>
<feature type="compositionally biased region" description="Low complexity" evidence="1">
    <location>
        <begin position="536"/>
        <end position="610"/>
    </location>
</feature>
<dbReference type="OrthoDB" id="160645at2759"/>
<sequence>MLSRYISVVLFSLIISNVLALKLAPIGSPEASAGLRGGSKREASLTMDLDLKDSESFFWGAPDGKNLVYANLTVFFPNDYEYVSAMEKFAPMLKSVNCDNDMMLEFKDKSSFEYAKRTWNWVNEDVNHTFIMVTNYEGCADDKERQPFVVSDIRYDDSQFKAYMTAVQKDWEDVVHTYTLSVGHMPLTPTHRLLMPRDLISRGNAPDFTMNLASSYDKNLFSTTVGSWETSVDAVLRTEGKLNVDFDIETSWFKLKSASMKVQPENVAASIQLALTEKGTLSKGYNWQKTIVSIPVEGIEIAKVVKLGAFLDVDVGFTMDEWSGEARANLGAKMSLSNSAIVIVDLVDSKNNKFSGWTPTFDAIPLTLSAKVEGSAELFAEPNIKLEASALGKGFNLGLNLKMPYIKADFAALAQSVGVCNTKQTLGVDIDTKIGVELSFQAAKAGDEANPFWKQDLYTHEWELFSKCMAFGPENAHSGSLVDPNPVKTKTQSMKSKGRSTEPPTTKTAGGPEPTLTTKLRTTASDEASASKSARTKTGTETGTISSISKSQTSSTASTPATGTGTQTGTSITSSSIASGTTKTETPSTSTKASTTSSSSLISLRNTTSTYHSRTVTPHTTNQNSRLTTKTSLTSSTIASTSSTLPGSNGTISHNPPPPPPQSSGNWITRISIVTGTGTPASSKEPQGWNSTATSVPTLTYGAGNDNGISTNIWDQSSKVAETTRRST</sequence>
<feature type="domain" description="DUF7223" evidence="4">
    <location>
        <begin position="210"/>
        <end position="470"/>
    </location>
</feature>
<gene>
    <name evidence="5" type="ORF">GQ43DRAFT_275764</name>
</gene>
<accession>A0A9P4JAV3</accession>
<evidence type="ECO:0000259" key="3">
    <source>
        <dbReference type="Pfam" id="PF22974"/>
    </source>
</evidence>
<feature type="chain" id="PRO_5040263253" evidence="2">
    <location>
        <begin position="21"/>
        <end position="728"/>
    </location>
</feature>
<evidence type="ECO:0000313" key="6">
    <source>
        <dbReference type="Proteomes" id="UP000799536"/>
    </source>
</evidence>
<feature type="compositionally biased region" description="Polar residues" evidence="1">
    <location>
        <begin position="515"/>
        <end position="533"/>
    </location>
</feature>
<dbReference type="AlphaFoldDB" id="A0A9P4JAV3"/>
<dbReference type="EMBL" id="ML994471">
    <property type="protein sequence ID" value="KAF2196127.1"/>
    <property type="molecule type" value="Genomic_DNA"/>
</dbReference>
<reference evidence="5" key="1">
    <citation type="journal article" date="2020" name="Stud. Mycol.">
        <title>101 Dothideomycetes genomes: a test case for predicting lifestyles and emergence of pathogens.</title>
        <authorList>
            <person name="Haridas S."/>
            <person name="Albert R."/>
            <person name="Binder M."/>
            <person name="Bloem J."/>
            <person name="Labutti K."/>
            <person name="Salamov A."/>
            <person name="Andreopoulos B."/>
            <person name="Baker S."/>
            <person name="Barry K."/>
            <person name="Bills G."/>
            <person name="Bluhm B."/>
            <person name="Cannon C."/>
            <person name="Castanera R."/>
            <person name="Culley D."/>
            <person name="Daum C."/>
            <person name="Ezra D."/>
            <person name="Gonzalez J."/>
            <person name="Henrissat B."/>
            <person name="Kuo A."/>
            <person name="Liang C."/>
            <person name="Lipzen A."/>
            <person name="Lutzoni F."/>
            <person name="Magnuson J."/>
            <person name="Mondo S."/>
            <person name="Nolan M."/>
            <person name="Ohm R."/>
            <person name="Pangilinan J."/>
            <person name="Park H.-J."/>
            <person name="Ramirez L."/>
            <person name="Alfaro M."/>
            <person name="Sun H."/>
            <person name="Tritt A."/>
            <person name="Yoshinaga Y."/>
            <person name="Zwiers L.-H."/>
            <person name="Turgeon B."/>
            <person name="Goodwin S."/>
            <person name="Spatafora J."/>
            <person name="Crous P."/>
            <person name="Grigoriev I."/>
        </authorList>
    </citation>
    <scope>NUCLEOTIDE SEQUENCE</scope>
    <source>
        <strain evidence="5">ATCC 74209</strain>
    </source>
</reference>
<proteinExistence type="predicted"/>
<name>A0A9P4JAV3_9PLEO</name>
<feature type="compositionally biased region" description="Low complexity" evidence="1">
    <location>
        <begin position="625"/>
        <end position="645"/>
    </location>
</feature>
<evidence type="ECO:0000256" key="2">
    <source>
        <dbReference type="SAM" id="SignalP"/>
    </source>
</evidence>
<organism evidence="5 6">
    <name type="scientific">Delitschia confertaspora ATCC 74209</name>
    <dbReference type="NCBI Taxonomy" id="1513339"/>
    <lineage>
        <taxon>Eukaryota</taxon>
        <taxon>Fungi</taxon>
        <taxon>Dikarya</taxon>
        <taxon>Ascomycota</taxon>
        <taxon>Pezizomycotina</taxon>
        <taxon>Dothideomycetes</taxon>
        <taxon>Pleosporomycetidae</taxon>
        <taxon>Pleosporales</taxon>
        <taxon>Delitschiaceae</taxon>
        <taxon>Delitschia</taxon>
    </lineage>
</organism>
<keyword evidence="2" id="KW-0732">Signal</keyword>
<comment type="caution">
    <text evidence="5">The sequence shown here is derived from an EMBL/GenBank/DDBJ whole genome shotgun (WGS) entry which is preliminary data.</text>
</comment>
<feature type="signal peptide" evidence="2">
    <location>
        <begin position="1"/>
        <end position="20"/>
    </location>
</feature>
<protein>
    <submittedName>
        <fullName evidence="5">Uncharacterized protein</fullName>
    </submittedName>
</protein>
<dbReference type="Proteomes" id="UP000799536">
    <property type="component" value="Unassembled WGS sequence"/>
</dbReference>
<dbReference type="Pfam" id="PF22974">
    <property type="entry name" value="DUF7029"/>
    <property type="match status" value="1"/>
</dbReference>
<feature type="compositionally biased region" description="Polar residues" evidence="1">
    <location>
        <begin position="611"/>
        <end position="624"/>
    </location>
</feature>
<feature type="region of interest" description="Disordered" evidence="1">
    <location>
        <begin position="476"/>
        <end position="667"/>
    </location>
</feature>
<evidence type="ECO:0000313" key="5">
    <source>
        <dbReference type="EMBL" id="KAF2196127.1"/>
    </source>
</evidence>
<dbReference type="InterPro" id="IPR055647">
    <property type="entry name" value="DUF7223"/>
</dbReference>
<dbReference type="Pfam" id="PF23865">
    <property type="entry name" value="DUF7223"/>
    <property type="match status" value="1"/>
</dbReference>
<keyword evidence="6" id="KW-1185">Reference proteome</keyword>